<dbReference type="InterPro" id="IPR036291">
    <property type="entry name" value="NAD(P)-bd_dom_sf"/>
</dbReference>
<evidence type="ECO:0000259" key="4">
    <source>
        <dbReference type="Pfam" id="PF22725"/>
    </source>
</evidence>
<evidence type="ECO:0000313" key="5">
    <source>
        <dbReference type="EMBL" id="NKY00684.1"/>
    </source>
</evidence>
<accession>A0A846WGC8</accession>
<dbReference type="SUPFAM" id="SSF55347">
    <property type="entry name" value="Glyceraldehyde-3-phosphate dehydrogenase-like, C-terminal domain"/>
    <property type="match status" value="1"/>
</dbReference>
<dbReference type="AlphaFoldDB" id="A0A846WGC8"/>
<dbReference type="Pfam" id="PF22725">
    <property type="entry name" value="GFO_IDH_MocA_C3"/>
    <property type="match status" value="1"/>
</dbReference>
<dbReference type="Gene3D" id="3.40.50.720">
    <property type="entry name" value="NAD(P)-binding Rossmann-like Domain"/>
    <property type="match status" value="1"/>
</dbReference>
<evidence type="ECO:0000256" key="2">
    <source>
        <dbReference type="ARBA" id="ARBA00023002"/>
    </source>
</evidence>
<comment type="similarity">
    <text evidence="1">Belongs to the Gfo/Idh/MocA family.</text>
</comment>
<sequence length="356" mass="37014">MTPQSPSQPSPQRPTPVRVALIGAGRIGSSHAELIARHVPGAELVAVADPTPAADALAERLGVDCEHSAQVVLARPDVDAVLITTPARTHTDLVVEAAAAGKHVFVEKPMAVTLADADRAIAAATDARIVLQVGFNRRFAPGFVAAREAIDAGRIGTPHLLRSLTRDPGPFTADPARIPQWTIFLETLIHDFDTLCYLNPGAAPVTVTAHADALVRPDAKSSGHLDTAVVTIVFDNGAMATAEASFSAMYGYDVRGEVFGSGGMVTAGDIRRTDMTCYSADGIAVDTARRDTDLLRSAYLAELTAFTDAVRNGESSLVGGNDARTALSIALAAIRSVETGSTVTVSAIENSTGVAA</sequence>
<dbReference type="Proteomes" id="UP000563898">
    <property type="component" value="Unassembled WGS sequence"/>
</dbReference>
<dbReference type="InterPro" id="IPR000683">
    <property type="entry name" value="Gfo/Idh/MocA-like_OxRdtase_N"/>
</dbReference>
<dbReference type="Pfam" id="PF01408">
    <property type="entry name" value="GFO_IDH_MocA"/>
    <property type="match status" value="1"/>
</dbReference>
<dbReference type="EMBL" id="JAAXPC010000002">
    <property type="protein sequence ID" value="NKY00684.1"/>
    <property type="molecule type" value="Genomic_DNA"/>
</dbReference>
<comment type="caution">
    <text evidence="5">The sequence shown here is derived from an EMBL/GenBank/DDBJ whole genome shotgun (WGS) entry which is preliminary data.</text>
</comment>
<feature type="domain" description="Gfo/Idh/MocA-like oxidoreductase N-terminal" evidence="3">
    <location>
        <begin position="17"/>
        <end position="135"/>
    </location>
</feature>
<gene>
    <name evidence="5" type="ORF">HGA05_03770</name>
</gene>
<evidence type="ECO:0000259" key="3">
    <source>
        <dbReference type="Pfam" id="PF01408"/>
    </source>
</evidence>
<proteinExistence type="inferred from homology"/>
<evidence type="ECO:0000256" key="1">
    <source>
        <dbReference type="ARBA" id="ARBA00010928"/>
    </source>
</evidence>
<evidence type="ECO:0000313" key="6">
    <source>
        <dbReference type="Proteomes" id="UP000563898"/>
    </source>
</evidence>
<dbReference type="Gene3D" id="3.30.360.10">
    <property type="entry name" value="Dihydrodipicolinate Reductase, domain 2"/>
    <property type="match status" value="1"/>
</dbReference>
<dbReference type="GO" id="GO:0000166">
    <property type="term" value="F:nucleotide binding"/>
    <property type="evidence" value="ECO:0007669"/>
    <property type="project" value="InterPro"/>
</dbReference>
<dbReference type="PANTHER" id="PTHR42840:SF3">
    <property type="entry name" value="BINDING ROSSMANN FOLD OXIDOREDUCTASE, PUTATIVE (AFU_ORTHOLOGUE AFUA_2G10240)-RELATED"/>
    <property type="match status" value="1"/>
</dbReference>
<feature type="domain" description="GFO/IDH/MocA-like oxidoreductase" evidence="4">
    <location>
        <begin position="143"/>
        <end position="265"/>
    </location>
</feature>
<organism evidence="5 6">
    <name type="scientific">Gordonia polyisoprenivorans</name>
    <dbReference type="NCBI Taxonomy" id="84595"/>
    <lineage>
        <taxon>Bacteria</taxon>
        <taxon>Bacillati</taxon>
        <taxon>Actinomycetota</taxon>
        <taxon>Actinomycetes</taxon>
        <taxon>Mycobacteriales</taxon>
        <taxon>Gordoniaceae</taxon>
        <taxon>Gordonia</taxon>
    </lineage>
</organism>
<dbReference type="InterPro" id="IPR055170">
    <property type="entry name" value="GFO_IDH_MocA-like_dom"/>
</dbReference>
<dbReference type="RefSeq" id="WP_006369459.1">
    <property type="nucleotide sequence ID" value="NZ_CP073075.1"/>
</dbReference>
<name>A0A846WGC8_9ACTN</name>
<reference evidence="5 6" key="1">
    <citation type="submission" date="2020-04" db="EMBL/GenBank/DDBJ databases">
        <title>MicrobeNet Type strains.</title>
        <authorList>
            <person name="Nicholson A.C."/>
        </authorList>
    </citation>
    <scope>NUCLEOTIDE SEQUENCE [LARGE SCALE GENOMIC DNA]</scope>
    <source>
        <strain evidence="5 6">ATCC BAA-14</strain>
    </source>
</reference>
<protein>
    <submittedName>
        <fullName evidence="5">Gfo/Idh/MocA family oxidoreductase</fullName>
    </submittedName>
</protein>
<keyword evidence="2" id="KW-0560">Oxidoreductase</keyword>
<dbReference type="SUPFAM" id="SSF51735">
    <property type="entry name" value="NAD(P)-binding Rossmann-fold domains"/>
    <property type="match status" value="1"/>
</dbReference>
<dbReference type="PANTHER" id="PTHR42840">
    <property type="entry name" value="NAD(P)-BINDING ROSSMANN-FOLD SUPERFAMILY PROTEIN-RELATED"/>
    <property type="match status" value="1"/>
</dbReference>
<dbReference type="GO" id="GO:0016491">
    <property type="term" value="F:oxidoreductase activity"/>
    <property type="evidence" value="ECO:0007669"/>
    <property type="project" value="UniProtKB-KW"/>
</dbReference>